<dbReference type="Pfam" id="PF02931">
    <property type="entry name" value="Neur_chan_LBD"/>
    <property type="match status" value="1"/>
</dbReference>
<gene>
    <name evidence="2" type="ORF">HAZT_HAZT000495</name>
</gene>
<sequence>MMAAAIKHEKRQSRVVRKIKYLTLTETDKIWMPDLFFKNEKTGHFHEILLPNTYIRIFPNGDVLYSIR</sequence>
<organism evidence="2">
    <name type="scientific">Hyalella azteca</name>
    <name type="common">Amphipod</name>
    <dbReference type="NCBI Taxonomy" id="294128"/>
    <lineage>
        <taxon>Eukaryota</taxon>
        <taxon>Metazoa</taxon>
        <taxon>Ecdysozoa</taxon>
        <taxon>Arthropoda</taxon>
        <taxon>Crustacea</taxon>
        <taxon>Multicrustacea</taxon>
        <taxon>Malacostraca</taxon>
        <taxon>Eumalacostraca</taxon>
        <taxon>Peracarida</taxon>
        <taxon>Amphipoda</taxon>
        <taxon>Senticaudata</taxon>
        <taxon>Talitrida</taxon>
        <taxon>Talitroidea</taxon>
        <taxon>Hyalellidae</taxon>
        <taxon>Hyalella</taxon>
    </lineage>
</organism>
<reference evidence="2" key="1">
    <citation type="submission" date="2014-08" db="EMBL/GenBank/DDBJ databases">
        <authorList>
            <person name="Murali S."/>
            <person name="Richards S."/>
            <person name="Bandaranaike D."/>
            <person name="Bellair M."/>
            <person name="Blankenburg K."/>
            <person name="Chao H."/>
            <person name="Dinh H."/>
            <person name="Doddapaneni H."/>
            <person name="Dugan-Rocha S."/>
            <person name="Elkadiri S."/>
            <person name="Gnanaolivu R."/>
            <person name="Hughes D."/>
            <person name="Lee S."/>
            <person name="Li M."/>
            <person name="Ming W."/>
            <person name="Munidasa M."/>
            <person name="Muniz J."/>
            <person name="Nguyen L."/>
            <person name="Osuji N."/>
            <person name="Pu L.-L."/>
            <person name="Puazo M."/>
            <person name="Skinner E."/>
            <person name="Qu C."/>
            <person name="Quiroz J."/>
            <person name="Raj R."/>
            <person name="Weissenberger G."/>
            <person name="Xin Y."/>
            <person name="Zou X."/>
            <person name="Han Y."/>
            <person name="Worley K."/>
            <person name="Muzny D."/>
            <person name="Gibbs R."/>
        </authorList>
    </citation>
    <scope>NUCLEOTIDE SEQUENCE</scope>
    <source>
        <strain evidence="2">HAZT.00-mixed</strain>
        <tissue evidence="2">Whole organism</tissue>
    </source>
</reference>
<name>A0A6A0GTC9_HYAAZ</name>
<protein>
    <recommendedName>
        <fullName evidence="1">Neurotransmitter-gated ion-channel ligand-binding domain-containing protein</fullName>
    </recommendedName>
</protein>
<dbReference type="AlphaFoldDB" id="A0A6A0GTC9"/>
<dbReference type="InterPro" id="IPR036734">
    <property type="entry name" value="Neur_chan_lig-bd_sf"/>
</dbReference>
<dbReference type="InterPro" id="IPR006202">
    <property type="entry name" value="Neur_chan_lig-bd"/>
</dbReference>
<dbReference type="GO" id="GO:0016020">
    <property type="term" value="C:membrane"/>
    <property type="evidence" value="ECO:0007669"/>
    <property type="project" value="InterPro"/>
</dbReference>
<evidence type="ECO:0000313" key="2">
    <source>
        <dbReference type="EMBL" id="KAA0187763.1"/>
    </source>
</evidence>
<proteinExistence type="predicted"/>
<comment type="caution">
    <text evidence="2">The sequence shown here is derived from an EMBL/GenBank/DDBJ whole genome shotgun (WGS) entry which is preliminary data.</text>
</comment>
<dbReference type="GO" id="GO:0005230">
    <property type="term" value="F:extracellular ligand-gated monoatomic ion channel activity"/>
    <property type="evidence" value="ECO:0007669"/>
    <property type="project" value="InterPro"/>
</dbReference>
<dbReference type="EMBL" id="JQDR03014662">
    <property type="protein sequence ID" value="KAA0187763.1"/>
    <property type="molecule type" value="Genomic_DNA"/>
</dbReference>
<feature type="domain" description="Neurotransmitter-gated ion-channel ligand-binding" evidence="1">
    <location>
        <begin position="17"/>
        <end position="68"/>
    </location>
</feature>
<reference evidence="2" key="3">
    <citation type="submission" date="2019-06" db="EMBL/GenBank/DDBJ databases">
        <authorList>
            <person name="Poynton C."/>
            <person name="Hasenbein S."/>
            <person name="Benoit J.B."/>
            <person name="Sepulveda M.S."/>
            <person name="Poelchau M.F."/>
            <person name="Murali S.C."/>
            <person name="Chen S."/>
            <person name="Glastad K.M."/>
            <person name="Werren J.H."/>
            <person name="Vineis J.H."/>
            <person name="Bowen J.L."/>
            <person name="Friedrich M."/>
            <person name="Jones J."/>
            <person name="Robertson H.M."/>
            <person name="Feyereisen R."/>
            <person name="Mechler-Hickson A."/>
            <person name="Mathers N."/>
            <person name="Lee C.E."/>
            <person name="Colbourne J.K."/>
            <person name="Biales A."/>
            <person name="Johnston J.S."/>
            <person name="Wellborn G.A."/>
            <person name="Rosendale A.J."/>
            <person name="Cridge A.G."/>
            <person name="Munoz-Torres M.C."/>
            <person name="Bain P.A."/>
            <person name="Manny A.R."/>
            <person name="Major K.M."/>
            <person name="Lambert F.N."/>
            <person name="Vulpe C.D."/>
            <person name="Tuck P."/>
            <person name="Blalock B.J."/>
            <person name="Lin Y.-Y."/>
            <person name="Smith M.E."/>
            <person name="Ochoa-Acuna H."/>
            <person name="Chen M.-J.M."/>
            <person name="Childers C.P."/>
            <person name="Qu J."/>
            <person name="Dugan S."/>
            <person name="Lee S.L."/>
            <person name="Chao H."/>
            <person name="Dinh H."/>
            <person name="Han Y."/>
            <person name="Doddapaneni H."/>
            <person name="Worley K.C."/>
            <person name="Muzny D.M."/>
            <person name="Gibbs R.A."/>
            <person name="Richards S."/>
        </authorList>
    </citation>
    <scope>NUCLEOTIDE SEQUENCE</scope>
    <source>
        <strain evidence="2">HAZT.00-mixed</strain>
        <tissue evidence="2">Whole organism</tissue>
    </source>
</reference>
<reference evidence="2" key="2">
    <citation type="journal article" date="2018" name="Environ. Sci. Technol.">
        <title>The Toxicogenome of Hyalella azteca: A Model for Sediment Ecotoxicology and Evolutionary Toxicology.</title>
        <authorList>
            <person name="Poynton H.C."/>
            <person name="Hasenbein S."/>
            <person name="Benoit J.B."/>
            <person name="Sepulveda M.S."/>
            <person name="Poelchau M.F."/>
            <person name="Hughes D.S.T."/>
            <person name="Murali S.C."/>
            <person name="Chen S."/>
            <person name="Glastad K.M."/>
            <person name="Goodisman M.A.D."/>
            <person name="Werren J.H."/>
            <person name="Vineis J.H."/>
            <person name="Bowen J.L."/>
            <person name="Friedrich M."/>
            <person name="Jones J."/>
            <person name="Robertson H.M."/>
            <person name="Feyereisen R."/>
            <person name="Mechler-Hickson A."/>
            <person name="Mathers N."/>
            <person name="Lee C.E."/>
            <person name="Colbourne J.K."/>
            <person name="Biales A."/>
            <person name="Johnston J.S."/>
            <person name="Wellborn G.A."/>
            <person name="Rosendale A.J."/>
            <person name="Cridge A.G."/>
            <person name="Munoz-Torres M.C."/>
            <person name="Bain P.A."/>
            <person name="Manny A.R."/>
            <person name="Major K.M."/>
            <person name="Lambert F.N."/>
            <person name="Vulpe C.D."/>
            <person name="Tuck P."/>
            <person name="Blalock B.J."/>
            <person name="Lin Y.Y."/>
            <person name="Smith M.E."/>
            <person name="Ochoa-Acuna H."/>
            <person name="Chen M.M."/>
            <person name="Childers C.P."/>
            <person name="Qu J."/>
            <person name="Dugan S."/>
            <person name="Lee S.L."/>
            <person name="Chao H."/>
            <person name="Dinh H."/>
            <person name="Han Y."/>
            <person name="Doddapaneni H."/>
            <person name="Worley K.C."/>
            <person name="Muzny D.M."/>
            <person name="Gibbs R.A."/>
            <person name="Richards S."/>
        </authorList>
    </citation>
    <scope>NUCLEOTIDE SEQUENCE</scope>
    <source>
        <strain evidence="2">HAZT.00-mixed</strain>
        <tissue evidence="2">Whole organism</tissue>
    </source>
</reference>
<accession>A0A6A0GTC9</accession>
<dbReference type="SUPFAM" id="SSF63712">
    <property type="entry name" value="Nicotinic receptor ligand binding domain-like"/>
    <property type="match status" value="1"/>
</dbReference>
<evidence type="ECO:0000259" key="1">
    <source>
        <dbReference type="Pfam" id="PF02931"/>
    </source>
</evidence>
<dbReference type="Proteomes" id="UP000711488">
    <property type="component" value="Unassembled WGS sequence"/>
</dbReference>
<dbReference type="Gene3D" id="2.70.170.10">
    <property type="entry name" value="Neurotransmitter-gated ion-channel ligand-binding domain"/>
    <property type="match status" value="1"/>
</dbReference>